<keyword evidence="5" id="KW-0964">Secreted</keyword>
<dbReference type="EMBL" id="CP096983">
    <property type="protein sequence ID" value="URZ11301.1"/>
    <property type="molecule type" value="Genomic_DNA"/>
</dbReference>
<proteinExistence type="inferred from homology"/>
<evidence type="ECO:0000256" key="2">
    <source>
        <dbReference type="ARBA" id="ARBA00004613"/>
    </source>
</evidence>
<evidence type="ECO:0000256" key="4">
    <source>
        <dbReference type="ARBA" id="ARBA00016244"/>
    </source>
</evidence>
<evidence type="ECO:0000256" key="1">
    <source>
        <dbReference type="ARBA" id="ARBA00004365"/>
    </source>
</evidence>
<dbReference type="AlphaFoldDB" id="A0A1S8M862"/>
<feature type="domain" description="Flagellar basal-body/hook protein C-terminal" evidence="8">
    <location>
        <begin position="590"/>
        <end position="630"/>
    </location>
</feature>
<keyword evidence="6" id="KW-0975">Bacterial flagellum</keyword>
<dbReference type="InterPro" id="IPR001444">
    <property type="entry name" value="Flag_bb_rod_N"/>
</dbReference>
<dbReference type="NCBIfam" id="TIGR02492">
    <property type="entry name" value="flgK_ends"/>
    <property type="match status" value="1"/>
</dbReference>
<dbReference type="Proteomes" id="UP000190951">
    <property type="component" value="Chromosome"/>
</dbReference>
<evidence type="ECO:0000313" key="11">
    <source>
        <dbReference type="Proteomes" id="UP000190951"/>
    </source>
</evidence>
<evidence type="ECO:0000313" key="10">
    <source>
        <dbReference type="EMBL" id="URZ11301.1"/>
    </source>
</evidence>
<organism evidence="10 11">
    <name type="scientific">Clostridium felsineum</name>
    <dbReference type="NCBI Taxonomy" id="36839"/>
    <lineage>
        <taxon>Bacteria</taxon>
        <taxon>Bacillati</taxon>
        <taxon>Bacillota</taxon>
        <taxon>Clostridia</taxon>
        <taxon>Eubacteriales</taxon>
        <taxon>Clostridiaceae</taxon>
        <taxon>Clostridium</taxon>
    </lineage>
</organism>
<evidence type="ECO:0000259" key="7">
    <source>
        <dbReference type="Pfam" id="PF00460"/>
    </source>
</evidence>
<sequence>MPGLFGTLNVGVSGLTVNQQAIDVTGHNISNASTDGYSRQRVDIRTRIPYGMPSMDSAAGPGLFGTGAEVYNVERVRDSFLDYQIRDLTSKNGAYKTTNNYLSEVESMFDESSSSGISGSITTFFSAIQNYTNASSATPTSMKSIISNAQTMTNELNHVYSQLTSLKSDVQLAIKDDVVSMNSMIDKIDLLNQQIITVKQSGKEPNDLEDSRDLLLDQLSEKFGINVDSSPEFDGHDVSVIDKIGKINPTLVKSVGNDQVNRFSYIDTVTKGADTGTKNAAGETIYSYEVDYYKLGNKATSDNRVKLNINMTESQAKELQQSRVLMANKDGVALSSADGTTKLDGSAASYNFTDLGLFKPVNGDINGEQTVQNKIDGYVDQMNRVAKSIALAINTVSSGMVDPNKSQIASDGKGSTPNLDKLPIFVNRDFTKDTSNTTFSASKYFNDTTNSGKNWEDYINAGNISINPELLGDTPILKVKTDDDQYGLPSENIKNGSTDQQRAIELGKLQKVAFKIQDVNPDVYTRSAFAKTLAKDSDTGVNTIQSDAGGITVGDYLKSFINTLGTDNQAAKQSAISSNNVLNQVKQTRESTSGVSLDEEMTNLIQFSHGYQASAKIISTVDQLLDVVVNNLKR</sequence>
<dbReference type="KEGG" id="crw:CROST_020180"/>
<protein>
    <recommendedName>
        <fullName evidence="4">Flagellar hook-associated protein 1</fullName>
    </recommendedName>
</protein>
<dbReference type="GO" id="GO:0005198">
    <property type="term" value="F:structural molecule activity"/>
    <property type="evidence" value="ECO:0007669"/>
    <property type="project" value="InterPro"/>
</dbReference>
<comment type="similarity">
    <text evidence="3">Belongs to the flagella basal body rod proteins family.</text>
</comment>
<dbReference type="Pfam" id="PF00460">
    <property type="entry name" value="Flg_bb_rod"/>
    <property type="match status" value="1"/>
</dbReference>
<dbReference type="InterPro" id="IPR002371">
    <property type="entry name" value="FlgK"/>
</dbReference>
<dbReference type="PANTHER" id="PTHR30033">
    <property type="entry name" value="FLAGELLAR HOOK-ASSOCIATED PROTEIN 1"/>
    <property type="match status" value="1"/>
</dbReference>
<dbReference type="InterPro" id="IPR010930">
    <property type="entry name" value="Flg_bb/hook_C_dom"/>
</dbReference>
<comment type="subcellular location">
    <subcellularLocation>
        <location evidence="1">Bacterial flagellum</location>
    </subcellularLocation>
    <subcellularLocation>
        <location evidence="2">Secreted</location>
    </subcellularLocation>
</comment>
<evidence type="ECO:0000256" key="3">
    <source>
        <dbReference type="ARBA" id="ARBA00009677"/>
    </source>
</evidence>
<dbReference type="PANTHER" id="PTHR30033:SF1">
    <property type="entry name" value="FLAGELLAR HOOK-ASSOCIATED PROTEIN 1"/>
    <property type="match status" value="1"/>
</dbReference>
<dbReference type="GO" id="GO:0009424">
    <property type="term" value="C:bacterial-type flagellum hook"/>
    <property type="evidence" value="ECO:0007669"/>
    <property type="project" value="InterPro"/>
</dbReference>
<feature type="domain" description="Flagellar hook-associated protein FlgK helical" evidence="9">
    <location>
        <begin position="102"/>
        <end position="230"/>
    </location>
</feature>
<dbReference type="Pfam" id="PF22638">
    <property type="entry name" value="FlgK_D1"/>
    <property type="match status" value="1"/>
</dbReference>
<dbReference type="Pfam" id="PF06429">
    <property type="entry name" value="Flg_bbr_C"/>
    <property type="match status" value="1"/>
</dbReference>
<keyword evidence="11" id="KW-1185">Reference proteome</keyword>
<dbReference type="GO" id="GO:0044780">
    <property type="term" value="P:bacterial-type flagellum assembly"/>
    <property type="evidence" value="ECO:0007669"/>
    <property type="project" value="InterPro"/>
</dbReference>
<feature type="domain" description="Flagellar basal body rod protein N-terminal" evidence="7">
    <location>
        <begin position="8"/>
        <end position="37"/>
    </location>
</feature>
<reference evidence="10 11" key="1">
    <citation type="submission" date="2022-04" db="EMBL/GenBank/DDBJ databases">
        <title>Genome sequence of C. roseum typestrain.</title>
        <authorList>
            <person name="Poehlein A."/>
            <person name="Schoch T."/>
            <person name="Duerre P."/>
            <person name="Daniel R."/>
        </authorList>
    </citation>
    <scope>NUCLEOTIDE SEQUENCE [LARGE SCALE GENOMIC DNA]</scope>
    <source>
        <strain evidence="10 11">DSM 7320</strain>
    </source>
</reference>
<dbReference type="SUPFAM" id="SSF64518">
    <property type="entry name" value="Phase 1 flagellin"/>
    <property type="match status" value="1"/>
</dbReference>
<evidence type="ECO:0000256" key="6">
    <source>
        <dbReference type="ARBA" id="ARBA00023143"/>
    </source>
</evidence>
<dbReference type="STRING" id="84029.CROST_16510"/>
<evidence type="ECO:0000259" key="8">
    <source>
        <dbReference type="Pfam" id="PF06429"/>
    </source>
</evidence>
<evidence type="ECO:0000259" key="9">
    <source>
        <dbReference type="Pfam" id="PF22638"/>
    </source>
</evidence>
<dbReference type="GO" id="GO:0005576">
    <property type="term" value="C:extracellular region"/>
    <property type="evidence" value="ECO:0007669"/>
    <property type="project" value="UniProtKB-SubCell"/>
</dbReference>
<dbReference type="RefSeq" id="WP_077834047.1">
    <property type="nucleotide sequence ID" value="NZ_CP096983.1"/>
</dbReference>
<evidence type="ECO:0000256" key="5">
    <source>
        <dbReference type="ARBA" id="ARBA00022525"/>
    </source>
</evidence>
<name>A0A1S8M862_9CLOT</name>
<accession>A0A1S8M862</accession>
<gene>
    <name evidence="10" type="ORF">CROST_020180</name>
</gene>
<dbReference type="InterPro" id="IPR053927">
    <property type="entry name" value="FlgK_helical"/>
</dbReference>